<feature type="transmembrane region" description="Helical" evidence="1">
    <location>
        <begin position="6"/>
        <end position="29"/>
    </location>
</feature>
<feature type="transmembrane region" description="Helical" evidence="1">
    <location>
        <begin position="949"/>
        <end position="971"/>
    </location>
</feature>
<dbReference type="PANTHER" id="PTHR46844">
    <property type="entry name" value="SLR5058 PROTEIN"/>
    <property type="match status" value="1"/>
</dbReference>
<feature type="transmembrane region" description="Helical" evidence="1">
    <location>
        <begin position="874"/>
        <end position="897"/>
    </location>
</feature>
<dbReference type="Gene3D" id="3.40.50.300">
    <property type="entry name" value="P-loop containing nucleotide triphosphate hydrolases"/>
    <property type="match status" value="1"/>
</dbReference>
<keyword evidence="1" id="KW-1133">Transmembrane helix</keyword>
<sequence length="1020" mass="113270">MPKLPAGFEYATIGLAALAILIWGAKVFFSEGLKHAGQRFWPFALRSRRKGMRRRELRRYRDSVSSHYDLTPLGFLQNSSVRISDIYVPLQYEESGARADIYEDIRSRPRTVILGAAGAGKSMLLKNSMVKWSIDPTDHDRIPVLVELFRRNNGRESLLDLVTATLRRNGVVKPERFLPQALEEGTLSLFFDGLDEVLTEKRSEVVDEIESLAESYPECQFIVTCRDAVYDGDLRPVFAHEVRVAGFDDAAIRRFLRLWMLHKSEAADIRHEVEQLMASLRASPSLLILARSPLLLTMIASLQDADRGIGPVLTSSRSEFYEMAVWHLLRRDRDLGRHGEIAAYKAGHKLAALKVIAFSAQGAMAPGVDKRAIFEQELITQITLVLSRFNLEAEHAPKMLSEIEARSGLLVKVDEGNLLYEFPHLTLQEYLAAMELVDDADQLLKLYVGNPNRWRETVKLWCGGVHRDVTGLLRSIFEIDDVLALECLAEARQVDDALAQEILDHFEGKLFDINDKSHLVVAALGAVAADPGPRGSRLFQRLEDATKSKVPGLRISALHALAATRSRRAIEIISDQSSTSRSARSALRSMGEQAVPILTERAMAGSLDAVDDIAAVGTPSAAAALAEIVWQEGPEAKRAAWRLAELTDIPDVEEELASADSKGRASAEIYDWVWAPFVKEGTGRQSLAAIMGRTALLIDRSDPEDIPKRRHSPVDPRVSLPLAIRGIYSSKVSMAEFESITAEVNKLLPSPRDGSQMFRYRRHPEERLRELQQENPDAARSISDKFFAAHNVGQVHRQLLEGLPVQVVVEAVCGLLIDPQRATEKEWREVRKPVSAPVALEKINAVLTFALVAAVFLVGFAMVGGSALGLSTFWPRWVCLSLIGCLILLIVSVWLLVEGDSKGKLSTFMNGRFSKLPEYGLVPVSVFCVLTILVGIPIAFIYALSQGPYPLITLSSSAVALLLIVVMNRVISRRERMLSNPFRRLLAMDERVLRTRTSVIAPCRVGPPRQRSKPGTLVPK</sequence>
<dbReference type="InterPro" id="IPR007111">
    <property type="entry name" value="NACHT_NTPase"/>
</dbReference>
<dbReference type="SUPFAM" id="SSF52540">
    <property type="entry name" value="P-loop containing nucleoside triphosphate hydrolases"/>
    <property type="match status" value="1"/>
</dbReference>
<dbReference type="PROSITE" id="PS50837">
    <property type="entry name" value="NACHT"/>
    <property type="match status" value="1"/>
</dbReference>
<gene>
    <name evidence="3" type="ORF">RM555_01575</name>
</gene>
<evidence type="ECO:0000259" key="2">
    <source>
        <dbReference type="PROSITE" id="PS50837"/>
    </source>
</evidence>
<keyword evidence="1" id="KW-0812">Transmembrane</keyword>
<accession>A0ABU2WP30</accession>
<dbReference type="EMBL" id="JAVRFL010000001">
    <property type="protein sequence ID" value="MDT0527673.1"/>
    <property type="molecule type" value="Genomic_DNA"/>
</dbReference>
<reference evidence="3" key="1">
    <citation type="submission" date="2023-09" db="EMBL/GenBank/DDBJ databases">
        <title>30 novel species of actinomycetes from the DSMZ collection.</title>
        <authorList>
            <person name="Nouioui I."/>
        </authorList>
    </citation>
    <scope>NUCLEOTIDE SEQUENCE</scope>
    <source>
        <strain evidence="3">DSM 115977</strain>
    </source>
</reference>
<dbReference type="RefSeq" id="WP_311410048.1">
    <property type="nucleotide sequence ID" value="NZ_JAVRFL010000001.1"/>
</dbReference>
<organism evidence="3 4">
    <name type="scientific">Micromonospora reichwaldensis</name>
    <dbReference type="NCBI Taxonomy" id="3075516"/>
    <lineage>
        <taxon>Bacteria</taxon>
        <taxon>Bacillati</taxon>
        <taxon>Actinomycetota</taxon>
        <taxon>Actinomycetes</taxon>
        <taxon>Micromonosporales</taxon>
        <taxon>Micromonosporaceae</taxon>
        <taxon>Micromonospora</taxon>
    </lineage>
</organism>
<name>A0ABU2WP30_9ACTN</name>
<evidence type="ECO:0000256" key="1">
    <source>
        <dbReference type="SAM" id="Phobius"/>
    </source>
</evidence>
<comment type="caution">
    <text evidence="3">The sequence shown here is derived from an EMBL/GenBank/DDBJ whole genome shotgun (WGS) entry which is preliminary data.</text>
</comment>
<dbReference type="InterPro" id="IPR027417">
    <property type="entry name" value="P-loop_NTPase"/>
</dbReference>
<proteinExistence type="predicted"/>
<feature type="domain" description="NACHT" evidence="2">
    <location>
        <begin position="109"/>
        <end position="226"/>
    </location>
</feature>
<keyword evidence="4" id="KW-1185">Reference proteome</keyword>
<keyword evidence="1" id="KW-0472">Membrane</keyword>
<feature type="transmembrane region" description="Helical" evidence="1">
    <location>
        <begin position="845"/>
        <end position="868"/>
    </location>
</feature>
<evidence type="ECO:0000313" key="3">
    <source>
        <dbReference type="EMBL" id="MDT0527673.1"/>
    </source>
</evidence>
<dbReference type="Proteomes" id="UP001180973">
    <property type="component" value="Unassembled WGS sequence"/>
</dbReference>
<dbReference type="Pfam" id="PF05729">
    <property type="entry name" value="NACHT"/>
    <property type="match status" value="1"/>
</dbReference>
<protein>
    <submittedName>
        <fullName evidence="3">NACHT domain-containing protein</fullName>
    </submittedName>
</protein>
<evidence type="ECO:0000313" key="4">
    <source>
        <dbReference type="Proteomes" id="UP001180973"/>
    </source>
</evidence>
<dbReference type="PANTHER" id="PTHR46844:SF1">
    <property type="entry name" value="SLR5058 PROTEIN"/>
    <property type="match status" value="1"/>
</dbReference>
<feature type="transmembrane region" description="Helical" evidence="1">
    <location>
        <begin position="918"/>
        <end position="943"/>
    </location>
</feature>